<dbReference type="SMART" id="SM00028">
    <property type="entry name" value="TPR"/>
    <property type="match status" value="6"/>
</dbReference>
<dbReference type="InterPro" id="IPR027417">
    <property type="entry name" value="P-loop_NTPase"/>
</dbReference>
<dbReference type="InterPro" id="IPR036388">
    <property type="entry name" value="WH-like_DNA-bd_sf"/>
</dbReference>
<evidence type="ECO:0000313" key="4">
    <source>
        <dbReference type="Proteomes" id="UP000509418"/>
    </source>
</evidence>
<dbReference type="RefSeq" id="WP_176574995.1">
    <property type="nucleotide sequence ID" value="NZ_CBDRGH010000046.1"/>
</dbReference>
<dbReference type="SUPFAM" id="SSF52540">
    <property type="entry name" value="P-loop containing nucleoside triphosphate hydrolases"/>
    <property type="match status" value="1"/>
</dbReference>
<dbReference type="InterPro" id="IPR002182">
    <property type="entry name" value="NB-ARC"/>
</dbReference>
<name>A0A7H8T313_STRCX</name>
<evidence type="ECO:0000256" key="1">
    <source>
        <dbReference type="ARBA" id="ARBA00022737"/>
    </source>
</evidence>
<dbReference type="PANTHER" id="PTHR47691">
    <property type="entry name" value="REGULATOR-RELATED"/>
    <property type="match status" value="1"/>
</dbReference>
<reference evidence="3 4" key="1">
    <citation type="submission" date="2020-06" db="EMBL/GenBank/DDBJ databases">
        <title>Genome mining for natural products.</title>
        <authorList>
            <person name="Zhang B."/>
            <person name="Shi J."/>
            <person name="Ge H."/>
        </authorList>
    </citation>
    <scope>NUCLEOTIDE SEQUENCE [LARGE SCALE GENOMIC DNA]</scope>
    <source>
        <strain evidence="3 4">NA02069</strain>
    </source>
</reference>
<proteinExistence type="predicted"/>
<gene>
    <name evidence="3" type="ORF">HUT05_11080</name>
</gene>
<dbReference type="Proteomes" id="UP000509418">
    <property type="component" value="Chromosome"/>
</dbReference>
<dbReference type="PANTHER" id="PTHR47691:SF3">
    <property type="entry name" value="HTH-TYPE TRANSCRIPTIONAL REGULATOR RV0890C-RELATED"/>
    <property type="match status" value="1"/>
</dbReference>
<dbReference type="SUPFAM" id="SSF48452">
    <property type="entry name" value="TPR-like"/>
    <property type="match status" value="2"/>
</dbReference>
<dbReference type="AlphaFoldDB" id="A0A7H8T313"/>
<organism evidence="3 4">
    <name type="scientific">Streptomyces chartreusis</name>
    <dbReference type="NCBI Taxonomy" id="1969"/>
    <lineage>
        <taxon>Bacteria</taxon>
        <taxon>Bacillati</taxon>
        <taxon>Actinomycetota</taxon>
        <taxon>Actinomycetes</taxon>
        <taxon>Kitasatosporales</taxon>
        <taxon>Streptomycetaceae</taxon>
        <taxon>Streptomyces</taxon>
    </lineage>
</organism>
<dbReference type="Pfam" id="PF00931">
    <property type="entry name" value="NB-ARC"/>
    <property type="match status" value="1"/>
</dbReference>
<keyword evidence="1" id="KW-0677">Repeat</keyword>
<dbReference type="InterPro" id="IPR019734">
    <property type="entry name" value="TPR_rpt"/>
</dbReference>
<dbReference type="Gene3D" id="1.10.8.430">
    <property type="entry name" value="Helical domain of apoptotic protease-activating factors"/>
    <property type="match status" value="1"/>
</dbReference>
<protein>
    <recommendedName>
        <fullName evidence="2">NB-ARC domain-containing protein</fullName>
    </recommendedName>
</protein>
<evidence type="ECO:0000313" key="3">
    <source>
        <dbReference type="EMBL" id="QKZ17841.1"/>
    </source>
</evidence>
<dbReference type="GO" id="GO:0043531">
    <property type="term" value="F:ADP binding"/>
    <property type="evidence" value="ECO:0007669"/>
    <property type="project" value="InterPro"/>
</dbReference>
<dbReference type="Gene3D" id="3.40.50.300">
    <property type="entry name" value="P-loop containing nucleotide triphosphate hydrolases"/>
    <property type="match status" value="1"/>
</dbReference>
<sequence length="998" mass="107061">MVALDLVSAVVGWLVALCGDSGFHLVRDQRDERALRKILQGSMGSVVASAPPSARRTLERGIARYFKEPPALRLDGTVPVHDALETAVDAQIAELDQWITRTTGVPFAEAVAVEPDVLRSRIAEAIVSGLRQYAAVGGMSELVRALDTAEILSRINALGLRLDGLTVPSRAAVAFSLPRDTVSFTGRAAELEHMVRTAGRDVHEPDTAHIPAVHAVDGMAGVGKTAFAVRTAHLLSARFPDGQLFLHLHGHTPGRRPVDVSDALVSLLLTLGVPASTVPPDVVARAAMWRGLIRTKRVLLVLDDAVSSNQVRALLPGSPGSLVIVTSRRRLTALEGVVPMSLGILAPGEATELFTRLAGRPSVDAADPQVAEVVRLCGYLPLAIRLTAGKLAHHPSWTVDDLVQDLTATQDRIAAMRAEDDSVQSAFDLSYGDLSPEQQRIFRCLGLFPGTEMDAFVVAALAGVPPADSQDLLDGLFQHHLVEEPARGHYRLHDLMRQRATTLVSLDPVDEIESAVDRMLDYHLHTLLRAASFIGARIPVSPAELPGTPPAAMPRIDDVEQAHAWIRTRRADLHAVADFAAARSRPAHTVRIAAALHPYLRAQGHWDQALVLHRSALAAAVAVGDRAGEAVGLANLGAMQRLRGDHLAAMESHRRGREVHRHLGDRLGEATAVHELGVNQRLLGDYAADLSHQEEARALYHAVGNRIGEANTQHEVGTLHWLTGNLAESLAAQTDALDIYRELGNDFGMSFAHNELAVACRLLGDLSTAATHAARALDLHHQLANRHGEAYTRAELALIMAMIASMDDALAAATAAVDLHRDLGSTYGMGMAVLALGTIQRQQGDDPAALSSLVQAVAINRETGFRHGEGCALKEAAVVQDRLARTDEADADLAAAQELHRRFGHRYALADAWVAEGDILARRGHPQAAQGPYESGRELAQEIGAPLLEAQAMEGGGQALIALGAREDGLLLLRAALPLYERAGVADARRVTELLRRL</sequence>
<dbReference type="PRINTS" id="PR00364">
    <property type="entry name" value="DISEASERSIST"/>
</dbReference>
<evidence type="ECO:0000259" key="2">
    <source>
        <dbReference type="Pfam" id="PF00931"/>
    </source>
</evidence>
<dbReference type="Gene3D" id="1.25.40.10">
    <property type="entry name" value="Tetratricopeptide repeat domain"/>
    <property type="match status" value="2"/>
</dbReference>
<dbReference type="InterPro" id="IPR011990">
    <property type="entry name" value="TPR-like_helical_dom_sf"/>
</dbReference>
<dbReference type="Gene3D" id="1.10.10.10">
    <property type="entry name" value="Winged helix-like DNA-binding domain superfamily/Winged helix DNA-binding domain"/>
    <property type="match status" value="1"/>
</dbReference>
<keyword evidence="4" id="KW-1185">Reference proteome</keyword>
<feature type="domain" description="NB-ARC" evidence="2">
    <location>
        <begin position="213"/>
        <end position="359"/>
    </location>
</feature>
<accession>A0A7H8T313</accession>
<dbReference type="EMBL" id="CP056041">
    <property type="protein sequence ID" value="QKZ17841.1"/>
    <property type="molecule type" value="Genomic_DNA"/>
</dbReference>
<dbReference type="InterPro" id="IPR042197">
    <property type="entry name" value="Apaf_helical"/>
</dbReference>